<accession>A0A955LWG6</accession>
<name>A0A955LWG6_UNCKA</name>
<evidence type="ECO:0000313" key="7">
    <source>
        <dbReference type="Proteomes" id="UP000699691"/>
    </source>
</evidence>
<dbReference type="PANTHER" id="PTHR43046">
    <property type="entry name" value="GDP-MANNOSE MANNOSYL HYDROLASE"/>
    <property type="match status" value="1"/>
</dbReference>
<dbReference type="InterPro" id="IPR020476">
    <property type="entry name" value="Nudix_hydrolase"/>
</dbReference>
<gene>
    <name evidence="6" type="ORF">KC573_03830</name>
</gene>
<evidence type="ECO:0000313" key="6">
    <source>
        <dbReference type="EMBL" id="MCA9397937.1"/>
    </source>
</evidence>
<comment type="cofactor">
    <cofactor evidence="1">
        <name>Mg(2+)</name>
        <dbReference type="ChEBI" id="CHEBI:18420"/>
    </cofactor>
</comment>
<dbReference type="PRINTS" id="PR00502">
    <property type="entry name" value="NUDIXFAMILY"/>
</dbReference>
<dbReference type="InterPro" id="IPR020084">
    <property type="entry name" value="NUDIX_hydrolase_CS"/>
</dbReference>
<keyword evidence="3" id="KW-0460">Magnesium</keyword>
<evidence type="ECO:0000256" key="2">
    <source>
        <dbReference type="ARBA" id="ARBA00022801"/>
    </source>
</evidence>
<proteinExistence type="inferred from homology"/>
<dbReference type="PROSITE" id="PS51462">
    <property type="entry name" value="NUDIX"/>
    <property type="match status" value="1"/>
</dbReference>
<dbReference type="EMBL" id="JAGQKY010000202">
    <property type="protein sequence ID" value="MCA9397937.1"/>
    <property type="molecule type" value="Genomic_DNA"/>
</dbReference>
<evidence type="ECO:0000256" key="1">
    <source>
        <dbReference type="ARBA" id="ARBA00001946"/>
    </source>
</evidence>
<dbReference type="CDD" id="cd02883">
    <property type="entry name" value="NUDIX_Hydrolase"/>
    <property type="match status" value="1"/>
</dbReference>
<protein>
    <submittedName>
        <fullName evidence="6">NUDIX hydrolase</fullName>
    </submittedName>
</protein>
<keyword evidence="2 4" id="KW-0378">Hydrolase</keyword>
<dbReference type="PANTHER" id="PTHR43046:SF12">
    <property type="entry name" value="GDP-MANNOSE MANNOSYL HYDROLASE"/>
    <property type="match status" value="1"/>
</dbReference>
<dbReference type="InterPro" id="IPR015797">
    <property type="entry name" value="NUDIX_hydrolase-like_dom_sf"/>
</dbReference>
<comment type="similarity">
    <text evidence="4">Belongs to the Nudix hydrolase family.</text>
</comment>
<dbReference type="SUPFAM" id="SSF55811">
    <property type="entry name" value="Nudix"/>
    <property type="match status" value="1"/>
</dbReference>
<sequence length="164" mass="18394">METFIPEAVIKAQTQEATKELHVAKAIILNDKGELLLVERGPSQKFDQYKYELPGGKIDPGETPDEALLREVLEETGLDVTLPDQLEMEDHRIMEGGTYDGVDAVTHLKVAMANTDEVDLPALENPEHISVRWVNKEELQEMIDNGEVSKTVMQALQQRLLSDN</sequence>
<reference evidence="6" key="2">
    <citation type="journal article" date="2021" name="Microbiome">
        <title>Successional dynamics and alternative stable states in a saline activated sludge microbial community over 9 years.</title>
        <authorList>
            <person name="Wang Y."/>
            <person name="Ye J."/>
            <person name="Ju F."/>
            <person name="Liu L."/>
            <person name="Boyd J.A."/>
            <person name="Deng Y."/>
            <person name="Parks D.H."/>
            <person name="Jiang X."/>
            <person name="Yin X."/>
            <person name="Woodcroft B.J."/>
            <person name="Tyson G.W."/>
            <person name="Hugenholtz P."/>
            <person name="Polz M.F."/>
            <person name="Zhang T."/>
        </authorList>
    </citation>
    <scope>NUCLEOTIDE SEQUENCE</scope>
    <source>
        <strain evidence="6">HKST-UBA02</strain>
    </source>
</reference>
<reference evidence="6" key="1">
    <citation type="submission" date="2020-04" db="EMBL/GenBank/DDBJ databases">
        <authorList>
            <person name="Zhang T."/>
        </authorList>
    </citation>
    <scope>NUCLEOTIDE SEQUENCE</scope>
    <source>
        <strain evidence="6">HKST-UBA02</strain>
    </source>
</reference>
<dbReference type="Pfam" id="PF00293">
    <property type="entry name" value="NUDIX"/>
    <property type="match status" value="1"/>
</dbReference>
<dbReference type="Gene3D" id="3.90.79.10">
    <property type="entry name" value="Nucleoside Triphosphate Pyrophosphohydrolase"/>
    <property type="match status" value="1"/>
</dbReference>
<dbReference type="InterPro" id="IPR000086">
    <property type="entry name" value="NUDIX_hydrolase_dom"/>
</dbReference>
<evidence type="ECO:0000259" key="5">
    <source>
        <dbReference type="PROSITE" id="PS51462"/>
    </source>
</evidence>
<dbReference type="Proteomes" id="UP000699691">
    <property type="component" value="Unassembled WGS sequence"/>
</dbReference>
<dbReference type="GO" id="GO:0016787">
    <property type="term" value="F:hydrolase activity"/>
    <property type="evidence" value="ECO:0007669"/>
    <property type="project" value="UniProtKB-KW"/>
</dbReference>
<evidence type="ECO:0000256" key="4">
    <source>
        <dbReference type="RuleBase" id="RU003476"/>
    </source>
</evidence>
<organism evidence="6 7">
    <name type="scientific">candidate division WWE3 bacterium</name>
    <dbReference type="NCBI Taxonomy" id="2053526"/>
    <lineage>
        <taxon>Bacteria</taxon>
        <taxon>Katanobacteria</taxon>
    </lineage>
</organism>
<dbReference type="PROSITE" id="PS00893">
    <property type="entry name" value="NUDIX_BOX"/>
    <property type="match status" value="1"/>
</dbReference>
<comment type="caution">
    <text evidence="6">The sequence shown here is derived from an EMBL/GenBank/DDBJ whole genome shotgun (WGS) entry which is preliminary data.</text>
</comment>
<feature type="domain" description="Nudix hydrolase" evidence="5">
    <location>
        <begin position="20"/>
        <end position="156"/>
    </location>
</feature>
<evidence type="ECO:0000256" key="3">
    <source>
        <dbReference type="ARBA" id="ARBA00022842"/>
    </source>
</evidence>
<dbReference type="AlphaFoldDB" id="A0A955LWG6"/>